<proteinExistence type="predicted"/>
<protein>
    <recommendedName>
        <fullName evidence="4">NHL repeat-containing protein</fullName>
    </recommendedName>
</protein>
<dbReference type="PANTHER" id="PTHR24104:SF25">
    <property type="entry name" value="PROTEIN LIN-41"/>
    <property type="match status" value="1"/>
</dbReference>
<dbReference type="InterPro" id="IPR050952">
    <property type="entry name" value="TRIM-NHL_E3_ligases"/>
</dbReference>
<comment type="caution">
    <text evidence="2">The sequence shown here is derived from an EMBL/GenBank/DDBJ whole genome shotgun (WGS) entry which is preliminary data.</text>
</comment>
<evidence type="ECO:0000313" key="2">
    <source>
        <dbReference type="EMBL" id="RBP45359.1"/>
    </source>
</evidence>
<dbReference type="InterPro" id="IPR011042">
    <property type="entry name" value="6-blade_b-propeller_TolB-like"/>
</dbReference>
<evidence type="ECO:0008006" key="4">
    <source>
        <dbReference type="Google" id="ProtNLM"/>
    </source>
</evidence>
<gene>
    <name evidence="2" type="ORF">DES53_103357</name>
</gene>
<accession>A0A366HR90</accession>
<dbReference type="EMBL" id="QNRR01000003">
    <property type="protein sequence ID" value="RBP45359.1"/>
    <property type="molecule type" value="Genomic_DNA"/>
</dbReference>
<feature type="chain" id="PRO_5016735533" description="NHL repeat-containing protein" evidence="1">
    <location>
        <begin position="22"/>
        <end position="322"/>
    </location>
</feature>
<dbReference type="AlphaFoldDB" id="A0A366HR90"/>
<evidence type="ECO:0000313" key="3">
    <source>
        <dbReference type="Proteomes" id="UP000253426"/>
    </source>
</evidence>
<keyword evidence="1" id="KW-0732">Signal</keyword>
<sequence length="322" mass="35099">MYYTVLIAIICNFLAAAACRAGDPAYDYVAGWLKPPAGLEHMGNSHGEIAVDSKGLIYVSVDGDGNPAGKPGIQVYRPDGSYSHNVPNLPKTLHGFVIRHDVIYGAVLGEQKVIKATLDGQILMEIPASAFPEEKRGPKGLKLTSVDVAPNGDIYAVDGYGLDWIFVFDATGKFKKVFGGRVAPYNLSNCHKIFIDPRYEQPRILCCDRVNLRLLHLSLEGDVIGELATGLRRPSSASFHGEYVCIAEIAGRVSVLDKQGRTVITLGTNETSGEINTNKVEPAQWHEGVVTSPHGITFDAAGNILVTEWNKNGRVLRWNRKQ</sequence>
<keyword evidence="3" id="KW-1185">Reference proteome</keyword>
<evidence type="ECO:0000256" key="1">
    <source>
        <dbReference type="SAM" id="SignalP"/>
    </source>
</evidence>
<dbReference type="Proteomes" id="UP000253426">
    <property type="component" value="Unassembled WGS sequence"/>
</dbReference>
<dbReference type="SUPFAM" id="SSF101898">
    <property type="entry name" value="NHL repeat"/>
    <property type="match status" value="1"/>
</dbReference>
<feature type="signal peptide" evidence="1">
    <location>
        <begin position="1"/>
        <end position="21"/>
    </location>
</feature>
<dbReference type="GO" id="GO:0008270">
    <property type="term" value="F:zinc ion binding"/>
    <property type="evidence" value="ECO:0007669"/>
    <property type="project" value="UniProtKB-KW"/>
</dbReference>
<dbReference type="PANTHER" id="PTHR24104">
    <property type="entry name" value="E3 UBIQUITIN-PROTEIN LIGASE NHLRC1-RELATED"/>
    <property type="match status" value="1"/>
</dbReference>
<name>A0A366HR90_9BACT</name>
<organism evidence="2 3">
    <name type="scientific">Roseimicrobium gellanilyticum</name>
    <dbReference type="NCBI Taxonomy" id="748857"/>
    <lineage>
        <taxon>Bacteria</taxon>
        <taxon>Pseudomonadati</taxon>
        <taxon>Verrucomicrobiota</taxon>
        <taxon>Verrucomicrobiia</taxon>
        <taxon>Verrucomicrobiales</taxon>
        <taxon>Verrucomicrobiaceae</taxon>
        <taxon>Roseimicrobium</taxon>
    </lineage>
</organism>
<reference evidence="2 3" key="1">
    <citation type="submission" date="2018-06" db="EMBL/GenBank/DDBJ databases">
        <title>Genomic Encyclopedia of Type Strains, Phase IV (KMG-IV): sequencing the most valuable type-strain genomes for metagenomic binning, comparative biology and taxonomic classification.</title>
        <authorList>
            <person name="Goeker M."/>
        </authorList>
    </citation>
    <scope>NUCLEOTIDE SEQUENCE [LARGE SCALE GENOMIC DNA]</scope>
    <source>
        <strain evidence="2 3">DSM 25532</strain>
    </source>
</reference>
<dbReference type="Gene3D" id="2.120.10.30">
    <property type="entry name" value="TolB, C-terminal domain"/>
    <property type="match status" value="1"/>
</dbReference>